<dbReference type="Pfam" id="PF24883">
    <property type="entry name" value="NPHP3_N"/>
    <property type="match status" value="1"/>
</dbReference>
<protein>
    <recommendedName>
        <fullName evidence="3">Nephrocystin 3-like N-terminal domain-containing protein</fullName>
    </recommendedName>
</protein>
<feature type="domain" description="Nephrocystin 3-like N-terminal" evidence="3">
    <location>
        <begin position="227"/>
        <end position="396"/>
    </location>
</feature>
<dbReference type="AlphaFoldDB" id="A0A423XIL4"/>
<dbReference type="Gene3D" id="1.25.40.20">
    <property type="entry name" value="Ankyrin repeat-containing domain"/>
    <property type="match status" value="2"/>
</dbReference>
<evidence type="ECO:0000256" key="1">
    <source>
        <dbReference type="ARBA" id="ARBA00022737"/>
    </source>
</evidence>
<dbReference type="EMBL" id="LKEB01000006">
    <property type="protein sequence ID" value="ROW16110.1"/>
    <property type="molecule type" value="Genomic_DNA"/>
</dbReference>
<accession>A0A423XIL4</accession>
<dbReference type="InterPro" id="IPR056884">
    <property type="entry name" value="NPHP3-like_N"/>
</dbReference>
<dbReference type="InParanoid" id="A0A423XIL4"/>
<evidence type="ECO:0000256" key="2">
    <source>
        <dbReference type="PROSITE-ProRule" id="PRU00023"/>
    </source>
</evidence>
<dbReference type="InterPro" id="IPR027417">
    <property type="entry name" value="P-loop_NTPase"/>
</dbReference>
<feature type="repeat" description="ANK" evidence="2">
    <location>
        <begin position="590"/>
        <end position="622"/>
    </location>
</feature>
<gene>
    <name evidence="4" type="ORF">VPNG_01962</name>
</gene>
<sequence length="799" mass="89186">MDLASGVAGLASLSLEITDITGKYIRAVHNAPENAKQLHRELSALIQSLDDLQRFLTTQGSRQKPFENTSALVASTNVCTEDLSHLRLRLLKFKEIYEKKKWYRRLLWPFQEEEHAYVVQRIKDYTQTFHFSVSLEGCELLAKTSQEVDRIRERLDSSSGASEISAVVGRLNTSIEDWAETQRRQLKELESIRKSQQDNERLQLLVWLSKADPSTNYNTATKKKEPGTGEWFLASDAFTNWLEAAGFVWLHGIPGCGKTVLCSTIIEEVEHLCRAPTGDRYKSAYFYFDFQRPQEHRSEAMLRSLLRQLSANELKISPSVQELYERFKQNGHSPSTKHLETVLIETIKNLGKEVYIMLDALDEIPEDGNKRAEILKHITTLVRLGIKNLHILTTSRDELDIRESLKDLSNGGISMQSSAVDPDIKKYVRSCLQDWPRRLPEHVKALIETRLVEGSQGIMLIAAVEGHNTDIVSSILGFGVDINAVVRDWPSWPEESKGAGTALQYASWRGYVEVVHCLLKNGAEADRPGPRFGTALQAALTGFNLENIVKENKVMKIVLLLLKHGADKDQEFNLTGYMPYSTHRWAVRGLQGTPLQFAAIKGYNGVAKLLVDLGADINNQHEHSGSALMSACAFHKNKAVRLLLDLGADINAQHEHLGTALMCASRHSGFAIEDVIRSTVQLLLDSGADVNIQVAGVGTALSAALCDGGDQNCYGIAALLIEAGGDLAAAIEVLGTALSATSEIESREIFKCFIIATAQERPLGWVRRQRKTSGYFTSSHLARRIWKMKYRVPVIRSLQ</sequence>
<dbReference type="SUPFAM" id="SSF48403">
    <property type="entry name" value="Ankyrin repeat"/>
    <property type="match status" value="1"/>
</dbReference>
<dbReference type="SMART" id="SM00248">
    <property type="entry name" value="ANK"/>
    <property type="match status" value="6"/>
</dbReference>
<dbReference type="PROSITE" id="PS50297">
    <property type="entry name" value="ANK_REP_REGION"/>
    <property type="match status" value="1"/>
</dbReference>
<dbReference type="OrthoDB" id="194358at2759"/>
<dbReference type="InterPro" id="IPR002110">
    <property type="entry name" value="Ankyrin_rpt"/>
</dbReference>
<dbReference type="Pfam" id="PF12796">
    <property type="entry name" value="Ank_2"/>
    <property type="match status" value="1"/>
</dbReference>
<organism evidence="4 5">
    <name type="scientific">Cytospora leucostoma</name>
    <dbReference type="NCBI Taxonomy" id="1230097"/>
    <lineage>
        <taxon>Eukaryota</taxon>
        <taxon>Fungi</taxon>
        <taxon>Dikarya</taxon>
        <taxon>Ascomycota</taxon>
        <taxon>Pezizomycotina</taxon>
        <taxon>Sordariomycetes</taxon>
        <taxon>Sordariomycetidae</taxon>
        <taxon>Diaporthales</taxon>
        <taxon>Cytosporaceae</taxon>
        <taxon>Cytospora</taxon>
    </lineage>
</organism>
<keyword evidence="5" id="KW-1185">Reference proteome</keyword>
<evidence type="ECO:0000313" key="5">
    <source>
        <dbReference type="Proteomes" id="UP000285146"/>
    </source>
</evidence>
<dbReference type="PANTHER" id="PTHR10039:SF16">
    <property type="entry name" value="GPI INOSITOL-DEACYLASE"/>
    <property type="match status" value="1"/>
</dbReference>
<keyword evidence="2" id="KW-0040">ANK repeat</keyword>
<dbReference type="Pfam" id="PF00023">
    <property type="entry name" value="Ank"/>
    <property type="match status" value="1"/>
</dbReference>
<dbReference type="STRING" id="1230097.A0A423XIL4"/>
<comment type="caution">
    <text evidence="4">The sequence shown here is derived from an EMBL/GenBank/DDBJ whole genome shotgun (WGS) entry which is preliminary data.</text>
</comment>
<evidence type="ECO:0000313" key="4">
    <source>
        <dbReference type="EMBL" id="ROW16110.1"/>
    </source>
</evidence>
<evidence type="ECO:0000259" key="3">
    <source>
        <dbReference type="Pfam" id="PF24883"/>
    </source>
</evidence>
<dbReference type="PROSITE" id="PS50088">
    <property type="entry name" value="ANK_REPEAT"/>
    <property type="match status" value="2"/>
</dbReference>
<name>A0A423XIL4_9PEZI</name>
<feature type="repeat" description="ANK" evidence="2">
    <location>
        <begin position="623"/>
        <end position="655"/>
    </location>
</feature>
<dbReference type="PANTHER" id="PTHR10039">
    <property type="entry name" value="AMELOGENIN"/>
    <property type="match status" value="1"/>
</dbReference>
<proteinExistence type="predicted"/>
<dbReference type="Proteomes" id="UP000285146">
    <property type="component" value="Unassembled WGS sequence"/>
</dbReference>
<dbReference type="Gene3D" id="3.40.50.300">
    <property type="entry name" value="P-loop containing nucleotide triphosphate hydrolases"/>
    <property type="match status" value="1"/>
</dbReference>
<reference evidence="4 5" key="1">
    <citation type="submission" date="2015-09" db="EMBL/GenBank/DDBJ databases">
        <title>Host preference determinants of Valsa canker pathogens revealed by comparative genomics.</title>
        <authorList>
            <person name="Yin Z."/>
            <person name="Huang L."/>
        </authorList>
    </citation>
    <scope>NUCLEOTIDE SEQUENCE [LARGE SCALE GENOMIC DNA]</scope>
    <source>
        <strain evidence="4 5">SXYLt</strain>
    </source>
</reference>
<dbReference type="SUPFAM" id="SSF52540">
    <property type="entry name" value="P-loop containing nucleoside triphosphate hydrolases"/>
    <property type="match status" value="1"/>
</dbReference>
<keyword evidence="1" id="KW-0677">Repeat</keyword>
<dbReference type="InterPro" id="IPR036770">
    <property type="entry name" value="Ankyrin_rpt-contain_sf"/>
</dbReference>